<dbReference type="GO" id="GO:0046872">
    <property type="term" value="F:metal ion binding"/>
    <property type="evidence" value="ECO:0007669"/>
    <property type="project" value="UniProtKB-KW"/>
</dbReference>
<feature type="transmembrane region" description="Helical" evidence="19">
    <location>
        <begin position="329"/>
        <end position="349"/>
    </location>
</feature>
<comment type="similarity">
    <text evidence="4">Belongs to the glycosyltransferase 4 family.</text>
</comment>
<feature type="transmembrane region" description="Helical" evidence="19">
    <location>
        <begin position="179"/>
        <end position="201"/>
    </location>
</feature>
<evidence type="ECO:0000256" key="18">
    <source>
        <dbReference type="ARBA" id="ARBA00045078"/>
    </source>
</evidence>
<evidence type="ECO:0000256" key="13">
    <source>
        <dbReference type="ARBA" id="ARBA00022989"/>
    </source>
</evidence>
<feature type="non-terminal residue" evidence="20">
    <location>
        <position position="421"/>
    </location>
</feature>
<evidence type="ECO:0000256" key="7">
    <source>
        <dbReference type="ARBA" id="ARBA00022676"/>
    </source>
</evidence>
<proteinExistence type="inferred from homology"/>
<dbReference type="CDD" id="cd06855">
    <property type="entry name" value="GT_GPT_euk"/>
    <property type="match status" value="1"/>
</dbReference>
<dbReference type="PANTHER" id="PTHR10571">
    <property type="entry name" value="UDP-N-ACETYLGLUCOSAMINE--DOLICHYL-PHOSPHATE N-ACETYLGLUCOSAMINEPHOSPHOTRANSFERASE"/>
    <property type="match status" value="1"/>
</dbReference>
<dbReference type="InterPro" id="IPR033895">
    <property type="entry name" value="GPT"/>
</dbReference>
<dbReference type="UniPathway" id="UPA00378"/>
<evidence type="ECO:0000256" key="10">
    <source>
        <dbReference type="ARBA" id="ARBA00022723"/>
    </source>
</evidence>
<comment type="catalytic activity">
    <reaction evidence="18">
        <text>a di-trans,poly-cis-dolichyl phosphate + UDP-N-acetyl-alpha-D-glucosamine = an N-acetyl-alpha-D-glucosaminyl-diphospho-di-trans,poly-cis-dolichol + UMP</text>
        <dbReference type="Rhea" id="RHEA:13289"/>
        <dbReference type="Rhea" id="RHEA-COMP:19498"/>
        <dbReference type="Rhea" id="RHEA-COMP:19507"/>
        <dbReference type="ChEBI" id="CHEBI:57683"/>
        <dbReference type="ChEBI" id="CHEBI:57705"/>
        <dbReference type="ChEBI" id="CHEBI:57865"/>
        <dbReference type="ChEBI" id="CHEBI:58427"/>
        <dbReference type="EC" id="2.7.8.15"/>
    </reaction>
    <physiologicalReaction direction="left-to-right" evidence="18">
        <dbReference type="Rhea" id="RHEA:13290"/>
    </physiologicalReaction>
</comment>
<feature type="transmembrane region" description="Helical" evidence="19">
    <location>
        <begin position="149"/>
        <end position="167"/>
    </location>
</feature>
<keyword evidence="9 19" id="KW-0812">Transmembrane</keyword>
<evidence type="ECO:0000256" key="5">
    <source>
        <dbReference type="ARBA" id="ARBA00013225"/>
    </source>
</evidence>
<comment type="pathway">
    <text evidence="3">Protein modification; protein glycosylation.</text>
</comment>
<keyword evidence="8" id="KW-0808">Transferase</keyword>
<evidence type="ECO:0000256" key="1">
    <source>
        <dbReference type="ARBA" id="ARBA00001946"/>
    </source>
</evidence>
<feature type="transmembrane region" description="Helical" evidence="19">
    <location>
        <begin position="274"/>
        <end position="293"/>
    </location>
</feature>
<evidence type="ECO:0000256" key="6">
    <source>
        <dbReference type="ARBA" id="ARBA00017659"/>
    </source>
</evidence>
<evidence type="ECO:0000256" key="9">
    <source>
        <dbReference type="ARBA" id="ARBA00022692"/>
    </source>
</evidence>
<dbReference type="GO" id="GO:0016757">
    <property type="term" value="F:glycosyltransferase activity"/>
    <property type="evidence" value="ECO:0007669"/>
    <property type="project" value="UniProtKB-KW"/>
</dbReference>
<keyword evidence="11" id="KW-0256">Endoplasmic reticulum</keyword>
<dbReference type="PANTHER" id="PTHR10571:SF0">
    <property type="entry name" value="UDP-N-ACETYLGLUCOSAMINE--DOLICHYL-PHOSPHATE N-ACETYLGLUCOSAMINEPHOSPHOTRANSFERASE"/>
    <property type="match status" value="1"/>
</dbReference>
<comment type="function">
    <text evidence="17">UDP-N-acetylglucosamine--dolichyl-phosphate N-acetylglucosaminephosphotransferase that operates in the biosynthetic pathway of dolichol-linked oligosaccharides, the glycan precursors employed in protein asparagine (N)-glycosylation. The assembly of dolichol-linked oligosaccharides begins on the cytosolic side of the endoplasmic reticulum membrane and finishes in its lumen. The sequential addition of sugars to dolichol pyrophosphate produces dolichol-linked oligosaccharides containing fourteen sugars, including two GlcNAcs, nine mannoses and three glucoses. Once assembled, the oligosaccharide is transferred from the lipid to nascent proteins by oligosaccharyltransferases. Catalyzes the initial step of dolichol-linked oligosaccharide biosynthesis, transfering GlcNAc-1-P from cytosolic UDP-GlcNAc onto the carrier lipid dolichyl phosphate (P-dolichol), yielding GlcNAc-P-P-dolichol embedded in the cytoplasmic leaflet of the endoplasmic reticulum membrane.</text>
</comment>
<keyword evidence="12" id="KW-0460">Magnesium</keyword>
<accession>U3LP02</accession>
<feature type="transmembrane region" description="Helical" evidence="19">
    <location>
        <begin position="243"/>
        <end position="262"/>
    </location>
</feature>
<dbReference type="Pfam" id="PF00953">
    <property type="entry name" value="Glycos_transf_4"/>
    <property type="match status" value="1"/>
</dbReference>
<dbReference type="VEuPathDB" id="TriTrypDB:PCON_0073860"/>
<evidence type="ECO:0000256" key="2">
    <source>
        <dbReference type="ARBA" id="ARBA00004477"/>
    </source>
</evidence>
<keyword evidence="7" id="KW-0328">Glycosyltransferase</keyword>
<name>U3LP02_9TRYP</name>
<dbReference type="AlphaFoldDB" id="U3LP02"/>
<evidence type="ECO:0000256" key="11">
    <source>
        <dbReference type="ARBA" id="ARBA00022824"/>
    </source>
</evidence>
<evidence type="ECO:0000256" key="4">
    <source>
        <dbReference type="ARBA" id="ARBA00009317"/>
    </source>
</evidence>
<organism evidence="20">
    <name type="scientific">Paratrypanosoma confusum</name>
    <dbReference type="NCBI Taxonomy" id="1470209"/>
    <lineage>
        <taxon>Eukaryota</taxon>
        <taxon>Discoba</taxon>
        <taxon>Euglenozoa</taxon>
        <taxon>Kinetoplastea</taxon>
        <taxon>Metakinetoplastina</taxon>
        <taxon>Trypanosomatida</taxon>
        <taxon>Trypanosomatidae</taxon>
        <taxon>Paratrypanosoma</taxon>
    </lineage>
</organism>
<keyword evidence="14 19" id="KW-0472">Membrane</keyword>
<dbReference type="GO" id="GO:0006488">
    <property type="term" value="P:dolichol-linked oligosaccharide biosynthetic process"/>
    <property type="evidence" value="ECO:0007669"/>
    <property type="project" value="InterPro"/>
</dbReference>
<keyword evidence="13 19" id="KW-1133">Transmembrane helix</keyword>
<evidence type="ECO:0000256" key="8">
    <source>
        <dbReference type="ARBA" id="ARBA00022679"/>
    </source>
</evidence>
<evidence type="ECO:0000256" key="14">
    <source>
        <dbReference type="ARBA" id="ARBA00023136"/>
    </source>
</evidence>
<evidence type="ECO:0000256" key="3">
    <source>
        <dbReference type="ARBA" id="ARBA00004922"/>
    </source>
</evidence>
<feature type="transmembrane region" description="Helical" evidence="19">
    <location>
        <begin position="213"/>
        <end position="231"/>
    </location>
</feature>
<feature type="transmembrane region" description="Helical" evidence="19">
    <location>
        <begin position="305"/>
        <end position="323"/>
    </location>
</feature>
<evidence type="ECO:0000313" key="20">
    <source>
        <dbReference type="EMBL" id="AGG11592.1"/>
    </source>
</evidence>
<evidence type="ECO:0000256" key="12">
    <source>
        <dbReference type="ARBA" id="ARBA00022842"/>
    </source>
</evidence>
<evidence type="ECO:0000256" key="17">
    <source>
        <dbReference type="ARBA" id="ARBA00044717"/>
    </source>
</evidence>
<dbReference type="EMBL" id="KC534823">
    <property type="protein sequence ID" value="AGG11592.1"/>
    <property type="molecule type" value="Genomic_DNA"/>
</dbReference>
<sequence length="421" mass="46900">MASAVSLAATVERGVSSLYAHAQLTLDRLNGREMMEVPPFFYGAFHGIAHHTAFLVASVVFSFVAYRVCMRCIPAARLVLMERNIFGVDINKTTAAQRAMFAMLRSRGDLLHHATFRKLVVPESLGIVAGAVYLCVAMTEMLLCRMPLHLFNGAVTTVTVMLLIGFVDDILDLRWRHKLVLSFFGSIPLLMNYDGSLSVMVPRPLLPYFPSPMIHLGSLYLVYLLLLSVFCTNSINILAGVNGVEVGQSLVIAVASVIHNILQLRTAEDAAHQLSAILLLCPFIAVSLALWKFNRYPSSVFVGDSYTYFSGTVLLAASVSGVYTKTLMLFFIPQIVNFLVSLPQLFHLVSCPRHRVPTWIPERNVLTNSRNYTILNLILWVAGDMSERQLTRTMLYVQAGCCFIGFILRYWCAGWVYDVVV</sequence>
<evidence type="ECO:0000256" key="19">
    <source>
        <dbReference type="SAM" id="Phobius"/>
    </source>
</evidence>
<comment type="cofactor">
    <cofactor evidence="1">
        <name>Mg(2+)</name>
        <dbReference type="ChEBI" id="CHEBI:18420"/>
    </cofactor>
</comment>
<keyword evidence="10" id="KW-0479">Metal-binding</keyword>
<protein>
    <recommendedName>
        <fullName evidence="6">UDP-N-acetylglucosamine--dolichyl-phosphate N-acetylglucosaminephosphotransferase</fullName>
        <ecNumber evidence="5">2.7.8.15</ecNumber>
    </recommendedName>
    <alternativeName>
        <fullName evidence="15">GlcNAc-1-P transferase</fullName>
    </alternativeName>
    <alternativeName>
        <fullName evidence="16">N-acetylglucosamine-1-phosphate transferase</fullName>
    </alternativeName>
</protein>
<feature type="transmembrane region" description="Helical" evidence="19">
    <location>
        <begin position="395"/>
        <end position="417"/>
    </location>
</feature>
<feature type="transmembrane region" description="Helical" evidence="19">
    <location>
        <begin position="44"/>
        <end position="66"/>
    </location>
</feature>
<dbReference type="GO" id="GO:0003975">
    <property type="term" value="F:UDP-N-acetylglucosamine-dolichyl-phosphate N-acetylglucosaminephosphotransferase activity"/>
    <property type="evidence" value="ECO:0007669"/>
    <property type="project" value="UniProtKB-EC"/>
</dbReference>
<evidence type="ECO:0000256" key="16">
    <source>
        <dbReference type="ARBA" id="ARBA00033238"/>
    </source>
</evidence>
<evidence type="ECO:0000256" key="15">
    <source>
        <dbReference type="ARBA" id="ARBA00029567"/>
    </source>
</evidence>
<dbReference type="GO" id="GO:0005789">
    <property type="term" value="C:endoplasmic reticulum membrane"/>
    <property type="evidence" value="ECO:0007669"/>
    <property type="project" value="UniProtKB-SubCell"/>
</dbReference>
<dbReference type="InterPro" id="IPR000715">
    <property type="entry name" value="Glycosyl_transferase_4"/>
</dbReference>
<reference evidence="20" key="1">
    <citation type="journal article" date="2013" name="Curr. Biol.">
        <title>Paratrypanosoma is a novel early-branching trypanosomatid.</title>
        <authorList>
            <person name="Flegontov P."/>
            <person name="Votypka J."/>
            <person name="Skalicky T."/>
            <person name="Logacheva M.D."/>
            <person name="Penin A.A."/>
            <person name="Tanifuji G."/>
            <person name="Onodera N.T."/>
            <person name="Kondrashov A.S."/>
            <person name="Volf P."/>
            <person name="Archibald J.M."/>
            <person name="Lukes J."/>
        </authorList>
    </citation>
    <scope>NUCLEOTIDE SEQUENCE</scope>
    <source>
        <strain evidence="20">CUL13</strain>
    </source>
</reference>
<feature type="transmembrane region" description="Helical" evidence="19">
    <location>
        <begin position="125"/>
        <end position="143"/>
    </location>
</feature>
<comment type="subcellular location">
    <subcellularLocation>
        <location evidence="2">Endoplasmic reticulum membrane</location>
        <topology evidence="2">Multi-pass membrane protein</topology>
    </subcellularLocation>
</comment>
<dbReference type="EC" id="2.7.8.15" evidence="5"/>